<proteinExistence type="inferred from homology"/>
<dbReference type="EMBL" id="BQKE01000001">
    <property type="protein sequence ID" value="GJM61540.1"/>
    <property type="molecule type" value="Genomic_DNA"/>
</dbReference>
<evidence type="ECO:0000256" key="4">
    <source>
        <dbReference type="ARBA" id="ARBA00022807"/>
    </source>
</evidence>
<dbReference type="Proteomes" id="UP001310022">
    <property type="component" value="Unassembled WGS sequence"/>
</dbReference>
<evidence type="ECO:0000256" key="3">
    <source>
        <dbReference type="ARBA" id="ARBA00022801"/>
    </source>
</evidence>
<evidence type="ECO:0000313" key="6">
    <source>
        <dbReference type="EMBL" id="GJM61540.1"/>
    </source>
</evidence>
<dbReference type="PROSITE" id="PS51935">
    <property type="entry name" value="NLPC_P60"/>
    <property type="match status" value="1"/>
</dbReference>
<keyword evidence="4" id="KW-0788">Thiol protease</keyword>
<feature type="domain" description="NlpC/P60" evidence="5">
    <location>
        <begin position="110"/>
        <end position="238"/>
    </location>
</feature>
<sequence>MNLGQCKLAVIPLRGSAGDAHEQVSQLLYGERYEVLGEATEGKWIQVKSIEDGYEGWIDYRQHFPVEEAKAQNYICIEPMIRLEQGMLLAGSLVEEIPDQLFSLFKPVDKKWSADLVAGWAHRLLDSPYQWGGKNMLGIDCSGLTQLAYRIGGLALPRDASEQVKEGVEVLFGGHQAGDLAFFQNVKGRVTHVGIVLDEQRIIHASGKVRIDQFRPDGIFCAEENQLTHQLHSIKRIIS</sequence>
<protein>
    <submittedName>
        <fullName evidence="6">Hydrolase Nlp/P60</fullName>
    </submittedName>
</protein>
<keyword evidence="3 6" id="KW-0378">Hydrolase</keyword>
<dbReference type="Pfam" id="PF00877">
    <property type="entry name" value="NLPC_P60"/>
    <property type="match status" value="1"/>
</dbReference>
<dbReference type="GO" id="GO:0008234">
    <property type="term" value="F:cysteine-type peptidase activity"/>
    <property type="evidence" value="ECO:0007669"/>
    <property type="project" value="UniProtKB-KW"/>
</dbReference>
<dbReference type="InterPro" id="IPR051202">
    <property type="entry name" value="Peptidase_C40"/>
</dbReference>
<keyword evidence="7" id="KW-1185">Reference proteome</keyword>
<gene>
    <name evidence="6" type="ORF">PEDI_20920</name>
</gene>
<dbReference type="AlphaFoldDB" id="A0AAN5AJE3"/>
<dbReference type="InterPro" id="IPR000064">
    <property type="entry name" value="NLP_P60_dom"/>
</dbReference>
<dbReference type="Gene3D" id="3.90.1720.10">
    <property type="entry name" value="endopeptidase domain like (from Nostoc punctiforme)"/>
    <property type="match status" value="1"/>
</dbReference>
<dbReference type="Gene3D" id="2.30.30.40">
    <property type="entry name" value="SH3 Domains"/>
    <property type="match status" value="1"/>
</dbReference>
<comment type="similarity">
    <text evidence="1">Belongs to the peptidase C40 family.</text>
</comment>
<evidence type="ECO:0000256" key="2">
    <source>
        <dbReference type="ARBA" id="ARBA00022670"/>
    </source>
</evidence>
<comment type="caution">
    <text evidence="6">The sequence shown here is derived from an EMBL/GenBank/DDBJ whole genome shotgun (WGS) entry which is preliminary data.</text>
</comment>
<dbReference type="Pfam" id="PF18348">
    <property type="entry name" value="SH3_16"/>
    <property type="match status" value="1"/>
</dbReference>
<dbReference type="GO" id="GO:0006508">
    <property type="term" value="P:proteolysis"/>
    <property type="evidence" value="ECO:0007669"/>
    <property type="project" value="UniProtKB-KW"/>
</dbReference>
<dbReference type="SUPFAM" id="SSF54001">
    <property type="entry name" value="Cysteine proteinases"/>
    <property type="match status" value="1"/>
</dbReference>
<evidence type="ECO:0000313" key="7">
    <source>
        <dbReference type="Proteomes" id="UP001310022"/>
    </source>
</evidence>
<dbReference type="RefSeq" id="WP_338237072.1">
    <property type="nucleotide sequence ID" value="NZ_BQKE01000001.1"/>
</dbReference>
<keyword evidence="2" id="KW-0645">Protease</keyword>
<organism evidence="6 7">
    <name type="scientific">Persicobacter diffluens</name>
    <dbReference type="NCBI Taxonomy" id="981"/>
    <lineage>
        <taxon>Bacteria</taxon>
        <taxon>Pseudomonadati</taxon>
        <taxon>Bacteroidota</taxon>
        <taxon>Cytophagia</taxon>
        <taxon>Cytophagales</taxon>
        <taxon>Persicobacteraceae</taxon>
        <taxon>Persicobacter</taxon>
    </lineage>
</organism>
<accession>A0AAN5AJE3</accession>
<dbReference type="InterPro" id="IPR038765">
    <property type="entry name" value="Papain-like_cys_pep_sf"/>
</dbReference>
<evidence type="ECO:0000256" key="1">
    <source>
        <dbReference type="ARBA" id="ARBA00007074"/>
    </source>
</evidence>
<name>A0AAN5AJE3_9BACT</name>
<dbReference type="PANTHER" id="PTHR47053">
    <property type="entry name" value="MUREIN DD-ENDOPEPTIDASE MEPH-RELATED"/>
    <property type="match status" value="1"/>
</dbReference>
<evidence type="ECO:0000259" key="5">
    <source>
        <dbReference type="PROSITE" id="PS51935"/>
    </source>
</evidence>
<dbReference type="InterPro" id="IPR041382">
    <property type="entry name" value="SH3_16"/>
</dbReference>
<dbReference type="PANTHER" id="PTHR47053:SF1">
    <property type="entry name" value="MUREIN DD-ENDOPEPTIDASE MEPH-RELATED"/>
    <property type="match status" value="1"/>
</dbReference>
<reference evidence="6 7" key="1">
    <citation type="submission" date="2021-12" db="EMBL/GenBank/DDBJ databases">
        <title>Genome sequencing of bacteria with rrn-lacking chromosome and rrn-plasmid.</title>
        <authorList>
            <person name="Anda M."/>
            <person name="Iwasaki W."/>
        </authorList>
    </citation>
    <scope>NUCLEOTIDE SEQUENCE [LARGE SCALE GENOMIC DNA]</scope>
    <source>
        <strain evidence="6 7">NBRC 15940</strain>
    </source>
</reference>